<gene>
    <name evidence="12 15" type="primary">priA</name>
    <name evidence="15" type="ORF">H5P28_08220</name>
</gene>
<keyword evidence="1 12" id="KW-0639">Primosome</keyword>
<evidence type="ECO:0000256" key="12">
    <source>
        <dbReference type="HAMAP-Rule" id="MF_00983"/>
    </source>
</evidence>
<dbReference type="InterPro" id="IPR041222">
    <property type="entry name" value="PriA_3primeBD"/>
</dbReference>
<feature type="binding site" evidence="12">
    <location>
        <position position="465"/>
    </location>
    <ligand>
        <name>Zn(2+)</name>
        <dbReference type="ChEBI" id="CHEBI:29105"/>
        <label>2</label>
    </ligand>
</feature>
<proteinExistence type="inferred from homology"/>
<feature type="binding site" evidence="12">
    <location>
        <position position="468"/>
    </location>
    <ligand>
        <name>Zn(2+)</name>
        <dbReference type="ChEBI" id="CHEBI:29105"/>
        <label>2</label>
    </ligand>
</feature>
<dbReference type="SUPFAM" id="SSF52540">
    <property type="entry name" value="P-loop containing nucleoside triphosphate hydrolases"/>
    <property type="match status" value="1"/>
</dbReference>
<evidence type="ECO:0000256" key="8">
    <source>
        <dbReference type="ARBA" id="ARBA00022840"/>
    </source>
</evidence>
<comment type="function">
    <text evidence="12">Initiates the restart of stalled replication forks, which reloads the replicative helicase on sites other than the origin of replication. Recognizes and binds to abandoned replication forks and remodels them to uncover a helicase loading site. Promotes assembly of the primosome at these replication forks.</text>
</comment>
<dbReference type="SMART" id="SM00490">
    <property type="entry name" value="HELICc"/>
    <property type="match status" value="1"/>
</dbReference>
<organism evidence="15 16">
    <name type="scientific">Ruficoccus amylovorans</name>
    <dbReference type="NCBI Taxonomy" id="1804625"/>
    <lineage>
        <taxon>Bacteria</taxon>
        <taxon>Pseudomonadati</taxon>
        <taxon>Verrucomicrobiota</taxon>
        <taxon>Opitutia</taxon>
        <taxon>Puniceicoccales</taxon>
        <taxon>Cerasicoccaceae</taxon>
        <taxon>Ruficoccus</taxon>
    </lineage>
</organism>
<dbReference type="PANTHER" id="PTHR30580">
    <property type="entry name" value="PRIMOSOMAL PROTEIN N"/>
    <property type="match status" value="1"/>
</dbReference>
<keyword evidence="2 12" id="KW-0235">DNA replication</keyword>
<dbReference type="AlphaFoldDB" id="A0A842HF39"/>
<evidence type="ECO:0000256" key="9">
    <source>
        <dbReference type="ARBA" id="ARBA00023125"/>
    </source>
</evidence>
<evidence type="ECO:0000256" key="3">
    <source>
        <dbReference type="ARBA" id="ARBA00022723"/>
    </source>
</evidence>
<evidence type="ECO:0000256" key="6">
    <source>
        <dbReference type="ARBA" id="ARBA00022806"/>
    </source>
</evidence>
<dbReference type="PROSITE" id="PS51194">
    <property type="entry name" value="HELICASE_CTER"/>
    <property type="match status" value="1"/>
</dbReference>
<dbReference type="EC" id="5.6.2.4" evidence="12"/>
<feature type="binding site" evidence="12">
    <location>
        <position position="496"/>
    </location>
    <ligand>
        <name>Zn(2+)</name>
        <dbReference type="ChEBI" id="CHEBI:29105"/>
        <label>1</label>
    </ligand>
</feature>
<dbReference type="Gene3D" id="3.40.1440.60">
    <property type="entry name" value="PriA, 3(prime) DNA-binding domain"/>
    <property type="match status" value="1"/>
</dbReference>
<feature type="domain" description="Helicase C-terminal" evidence="14">
    <location>
        <begin position="427"/>
        <end position="661"/>
    </location>
</feature>
<dbReference type="CDD" id="cd17929">
    <property type="entry name" value="DEXHc_priA"/>
    <property type="match status" value="1"/>
</dbReference>
<evidence type="ECO:0000259" key="13">
    <source>
        <dbReference type="PROSITE" id="PS51192"/>
    </source>
</evidence>
<dbReference type="InterPro" id="IPR001650">
    <property type="entry name" value="Helicase_C-like"/>
</dbReference>
<evidence type="ECO:0000256" key="11">
    <source>
        <dbReference type="ARBA" id="ARBA00048988"/>
    </source>
</evidence>
<evidence type="ECO:0000259" key="14">
    <source>
        <dbReference type="PROSITE" id="PS51194"/>
    </source>
</evidence>
<keyword evidence="6 12" id="KW-0347">Helicase</keyword>
<dbReference type="GO" id="GO:0003677">
    <property type="term" value="F:DNA binding"/>
    <property type="evidence" value="ECO:0007669"/>
    <property type="project" value="UniProtKB-UniRule"/>
</dbReference>
<dbReference type="Proteomes" id="UP000546464">
    <property type="component" value="Unassembled WGS sequence"/>
</dbReference>
<comment type="subunit">
    <text evidence="12">Component of the replication restart primosome.</text>
</comment>
<feature type="binding site" evidence="12">
    <location>
        <position position="499"/>
    </location>
    <ligand>
        <name>Zn(2+)</name>
        <dbReference type="ChEBI" id="CHEBI:29105"/>
        <label>1</label>
    </ligand>
</feature>
<keyword evidence="4 12" id="KW-0547">Nucleotide-binding</keyword>
<dbReference type="EMBL" id="JACHVB010000020">
    <property type="protein sequence ID" value="MBC2594246.1"/>
    <property type="molecule type" value="Genomic_DNA"/>
</dbReference>
<name>A0A842HF39_9BACT</name>
<comment type="similarity">
    <text evidence="12">Belongs to the helicase family. PriA subfamily.</text>
</comment>
<dbReference type="NCBIfam" id="TIGR00595">
    <property type="entry name" value="priA"/>
    <property type="match status" value="1"/>
</dbReference>
<protein>
    <recommendedName>
        <fullName evidence="12">Replication restart protein PriA</fullName>
    </recommendedName>
    <alternativeName>
        <fullName evidence="12">ATP-dependent DNA helicase PriA</fullName>
        <ecNumber evidence="12">5.6.2.4</ecNumber>
    </alternativeName>
    <alternativeName>
        <fullName evidence="12">DNA 3'-5' helicase PriA</fullName>
    </alternativeName>
</protein>
<dbReference type="GO" id="GO:0006310">
    <property type="term" value="P:DNA recombination"/>
    <property type="evidence" value="ECO:0007669"/>
    <property type="project" value="InterPro"/>
</dbReference>
<keyword evidence="8 12" id="KW-0067">ATP-binding</keyword>
<dbReference type="InterPro" id="IPR014001">
    <property type="entry name" value="Helicase_ATP-bd"/>
</dbReference>
<dbReference type="InterPro" id="IPR041236">
    <property type="entry name" value="PriA_C"/>
</dbReference>
<evidence type="ECO:0000256" key="5">
    <source>
        <dbReference type="ARBA" id="ARBA00022801"/>
    </source>
</evidence>
<dbReference type="Pfam" id="PF18319">
    <property type="entry name" value="Zn_ribbon_PriA"/>
    <property type="match status" value="1"/>
</dbReference>
<dbReference type="PROSITE" id="PS51192">
    <property type="entry name" value="HELICASE_ATP_BIND_1"/>
    <property type="match status" value="1"/>
</dbReference>
<evidence type="ECO:0000256" key="2">
    <source>
        <dbReference type="ARBA" id="ARBA00022705"/>
    </source>
</evidence>
<dbReference type="SMART" id="SM00487">
    <property type="entry name" value="DEXDc"/>
    <property type="match status" value="1"/>
</dbReference>
<evidence type="ECO:0000313" key="16">
    <source>
        <dbReference type="Proteomes" id="UP000546464"/>
    </source>
</evidence>
<dbReference type="Pfam" id="PF00271">
    <property type="entry name" value="Helicase_C"/>
    <property type="match status" value="1"/>
</dbReference>
<evidence type="ECO:0000256" key="10">
    <source>
        <dbReference type="ARBA" id="ARBA00023235"/>
    </source>
</evidence>
<evidence type="ECO:0000256" key="1">
    <source>
        <dbReference type="ARBA" id="ARBA00022515"/>
    </source>
</evidence>
<comment type="catalytic activity">
    <reaction evidence="12">
        <text>Couples ATP hydrolysis with the unwinding of duplex DNA by translocating in the 3'-5' direction.</text>
        <dbReference type="EC" id="5.6.2.4"/>
    </reaction>
</comment>
<evidence type="ECO:0000256" key="7">
    <source>
        <dbReference type="ARBA" id="ARBA00022833"/>
    </source>
</evidence>
<evidence type="ECO:0000313" key="15">
    <source>
        <dbReference type="EMBL" id="MBC2594246.1"/>
    </source>
</evidence>
<dbReference type="GO" id="GO:0008270">
    <property type="term" value="F:zinc ion binding"/>
    <property type="evidence" value="ECO:0007669"/>
    <property type="project" value="UniProtKB-UniRule"/>
</dbReference>
<dbReference type="InterPro" id="IPR042115">
    <property type="entry name" value="PriA_3primeBD_sf"/>
</dbReference>
<reference evidence="15 16" key="1">
    <citation type="submission" date="2020-07" db="EMBL/GenBank/DDBJ databases">
        <authorList>
            <person name="Feng X."/>
        </authorList>
    </citation>
    <scope>NUCLEOTIDE SEQUENCE [LARGE SCALE GENOMIC DNA]</scope>
    <source>
        <strain evidence="15 16">JCM31066</strain>
    </source>
</reference>
<sequence length="751" mass="84384">MPEASAHIIEVLPIGGPEKPLAYAVPARLKGCTAPGALVRVPLLNRSRLGLVCEGLSEEIDPARLKFVHDALYDEPVVSPDLLKLALWLSRYYAASLESVLETIVPAPVRAIMAPRTTRLLALAHTPTPEEMDALVRRAPRQADLVRFLEQQQGPVPRSLLMSRLKLSSPSCDALVKKGLLKEVVQEDAREVYTDDLGEEEALPTKEVTLTEEQAAALADIELSLDANEFRPHLIHGVTGSGKTEIYLRALERVVDEGGSVIFLVPEVALTPQTVGRLRSRLSKRGERVVVWHSHLSAGERADGWMAMARGEARVVVGARSAIFAPLKNLKLIIVDEEHEPAYKQAESPRYHGRDVAVYRSMLCGAVCLLGSATPALESLYNVETKSYRLNRLSKRVDDRQLPSVHIVDMKRERLSPQGAATISSILADKLLERFEKQEQSILFLNRRGYSTRMICPDCSYVAECPHCSVTLTYHRTDNRLKCHICGYQERPTKGCPKCGSAKYRGIGFGTQRIEETVQKIVPRARIMRLDTDTMSKKHLFRKILSDFRTGKLDILVGTQMLAKGLDFPNVTLVGMVDADIALHVPDFRAAERTFQLLVQVAGRAGRGDKAGEVVVQTFMPHSPPIQYARRADFEGFLQEELEQRREFHYPPFRHLVRHLFRGRNPEKVAFFAEQWSRQLEERLEKLGHNVEIRGPVAAPLEKIKDTYRFHLWYFVGNVSRILPDIVALRKDFPMDEDVVDVLDVDPVDLV</sequence>
<dbReference type="Pfam" id="PF18074">
    <property type="entry name" value="PriA_C"/>
    <property type="match status" value="1"/>
</dbReference>
<evidence type="ECO:0000256" key="4">
    <source>
        <dbReference type="ARBA" id="ARBA00022741"/>
    </source>
</evidence>
<dbReference type="GO" id="GO:0006302">
    <property type="term" value="P:double-strand break repair"/>
    <property type="evidence" value="ECO:0007669"/>
    <property type="project" value="InterPro"/>
</dbReference>
<dbReference type="GO" id="GO:0043138">
    <property type="term" value="F:3'-5' DNA helicase activity"/>
    <property type="evidence" value="ECO:0007669"/>
    <property type="project" value="UniProtKB-EC"/>
</dbReference>
<dbReference type="GO" id="GO:0006269">
    <property type="term" value="P:DNA replication, synthesis of primer"/>
    <property type="evidence" value="ECO:0007669"/>
    <property type="project" value="UniProtKB-KW"/>
</dbReference>
<dbReference type="Pfam" id="PF00270">
    <property type="entry name" value="DEAD"/>
    <property type="match status" value="1"/>
</dbReference>
<dbReference type="Gene3D" id="3.40.50.300">
    <property type="entry name" value="P-loop containing nucleotide triphosphate hydrolases"/>
    <property type="match status" value="2"/>
</dbReference>
<keyword evidence="10 12" id="KW-0413">Isomerase</keyword>
<dbReference type="GO" id="GO:0006270">
    <property type="term" value="P:DNA replication initiation"/>
    <property type="evidence" value="ECO:0007669"/>
    <property type="project" value="TreeGrafter"/>
</dbReference>
<comment type="caution">
    <text evidence="15">The sequence shown here is derived from an EMBL/GenBank/DDBJ whole genome shotgun (WGS) entry which is preliminary data.</text>
</comment>
<dbReference type="InterPro" id="IPR027417">
    <property type="entry name" value="P-loop_NTPase"/>
</dbReference>
<dbReference type="GO" id="GO:0005524">
    <property type="term" value="F:ATP binding"/>
    <property type="evidence" value="ECO:0007669"/>
    <property type="project" value="UniProtKB-UniRule"/>
</dbReference>
<keyword evidence="7 12" id="KW-0862">Zinc</keyword>
<dbReference type="CDD" id="cd18804">
    <property type="entry name" value="SF2_C_priA"/>
    <property type="match status" value="1"/>
</dbReference>
<dbReference type="InterPro" id="IPR040498">
    <property type="entry name" value="PriA_CRR"/>
</dbReference>
<comment type="cofactor">
    <cofactor evidence="12">
        <name>Zn(2+)</name>
        <dbReference type="ChEBI" id="CHEBI:29105"/>
    </cofactor>
    <text evidence="12">Binds 2 zinc ions per subunit.</text>
</comment>
<feature type="binding site" evidence="12">
    <location>
        <position position="483"/>
    </location>
    <ligand>
        <name>Zn(2+)</name>
        <dbReference type="ChEBI" id="CHEBI:29105"/>
        <label>2</label>
    </ligand>
</feature>
<dbReference type="FunFam" id="3.40.50.300:FF:000489">
    <property type="entry name" value="Primosome assembly protein PriA"/>
    <property type="match status" value="1"/>
</dbReference>
<keyword evidence="5 12" id="KW-0378">Hydrolase</keyword>
<feature type="binding site" evidence="12">
    <location>
        <position position="486"/>
    </location>
    <ligand>
        <name>Zn(2+)</name>
        <dbReference type="ChEBI" id="CHEBI:29105"/>
        <label>2</label>
    </ligand>
</feature>
<dbReference type="GO" id="GO:0016787">
    <property type="term" value="F:hydrolase activity"/>
    <property type="evidence" value="ECO:0007669"/>
    <property type="project" value="UniProtKB-KW"/>
</dbReference>
<feature type="binding site" evidence="12">
    <location>
        <position position="459"/>
    </location>
    <ligand>
        <name>Zn(2+)</name>
        <dbReference type="ChEBI" id="CHEBI:29105"/>
        <label>1</label>
    </ligand>
</feature>
<dbReference type="PANTHER" id="PTHR30580:SF0">
    <property type="entry name" value="PRIMOSOMAL PROTEIN N"/>
    <property type="match status" value="1"/>
</dbReference>
<keyword evidence="3 12" id="KW-0479">Metal-binding</keyword>
<dbReference type="Pfam" id="PF17764">
    <property type="entry name" value="PriA_3primeBD"/>
    <property type="match status" value="1"/>
</dbReference>
<keyword evidence="16" id="KW-1185">Reference proteome</keyword>
<feature type="domain" description="Helicase ATP-binding" evidence="13">
    <location>
        <begin position="224"/>
        <end position="393"/>
    </location>
</feature>
<keyword evidence="9 12" id="KW-0238">DNA-binding</keyword>
<feature type="binding site" evidence="12">
    <location>
        <position position="456"/>
    </location>
    <ligand>
        <name>Zn(2+)</name>
        <dbReference type="ChEBI" id="CHEBI:29105"/>
        <label>1</label>
    </ligand>
</feature>
<comment type="catalytic activity">
    <reaction evidence="11 12">
        <text>ATP + H2O = ADP + phosphate + H(+)</text>
        <dbReference type="Rhea" id="RHEA:13065"/>
        <dbReference type="ChEBI" id="CHEBI:15377"/>
        <dbReference type="ChEBI" id="CHEBI:15378"/>
        <dbReference type="ChEBI" id="CHEBI:30616"/>
        <dbReference type="ChEBI" id="CHEBI:43474"/>
        <dbReference type="ChEBI" id="CHEBI:456216"/>
        <dbReference type="EC" id="5.6.2.4"/>
    </reaction>
</comment>
<dbReference type="RefSeq" id="WP_185675227.1">
    <property type="nucleotide sequence ID" value="NZ_JACHVB010000020.1"/>
</dbReference>
<dbReference type="GO" id="GO:1990077">
    <property type="term" value="C:primosome complex"/>
    <property type="evidence" value="ECO:0007669"/>
    <property type="project" value="UniProtKB-UniRule"/>
</dbReference>
<dbReference type="InterPro" id="IPR005259">
    <property type="entry name" value="PriA"/>
</dbReference>
<dbReference type="HAMAP" id="MF_00983">
    <property type="entry name" value="PriA"/>
    <property type="match status" value="1"/>
</dbReference>
<dbReference type="InterPro" id="IPR011545">
    <property type="entry name" value="DEAD/DEAH_box_helicase_dom"/>
</dbReference>
<accession>A0A842HF39</accession>